<evidence type="ECO:0000313" key="3">
    <source>
        <dbReference type="Proteomes" id="UP000536275"/>
    </source>
</evidence>
<dbReference type="PANTHER" id="PTHR48100">
    <property type="entry name" value="BROAD-SPECIFICITY PHOSPHATASE YOR283W-RELATED"/>
    <property type="match status" value="1"/>
</dbReference>
<dbReference type="AlphaFoldDB" id="A0A8H6F3I2"/>
<gene>
    <name evidence="2" type="ORF">FOB64_003858</name>
</gene>
<protein>
    <submittedName>
        <fullName evidence="2">Histidine phosphatase (Branch 1) family protein</fullName>
    </submittedName>
</protein>
<dbReference type="InterPro" id="IPR013078">
    <property type="entry name" value="His_Pase_superF_clade-1"/>
</dbReference>
<accession>A0A8H6F3I2</accession>
<dbReference type="InterPro" id="IPR029033">
    <property type="entry name" value="His_PPase_superfam"/>
</dbReference>
<dbReference type="CDD" id="cd07067">
    <property type="entry name" value="HP_PGM_like"/>
    <property type="match status" value="1"/>
</dbReference>
<sequence length="315" mass="35799">MQQFLTLGALWTLFNVATTISLPKYSSSQTYFAQSDPNIPVSQVDDTNNFGLKSQYSWDDVVSNLASNEKLFFLQRHGQGWHNVAPSNFSRVDWNCYWAEQSGRDGVVWEDAELTPKGVQQIQNLHQRIKDTPDFPQPEKFFVSPLRRTLQTWNITWNGLPHKTPLIKEFAREIYGIDSESKRHNKTFIHNYVPSFEFESGFTEQDENWSPDKSESDQHCDYRAAVLLQDIFNDSPDEKVISVVLHSGIIYCLLDVVGHRYFPMATGGAIPVVIAIENYNTDYPLNDAWDTFKDWCPNPPASISGTATSTATGSA</sequence>
<organism evidence="2 3">
    <name type="scientific">Candida albicans</name>
    <name type="common">Yeast</name>
    <dbReference type="NCBI Taxonomy" id="5476"/>
    <lineage>
        <taxon>Eukaryota</taxon>
        <taxon>Fungi</taxon>
        <taxon>Dikarya</taxon>
        <taxon>Ascomycota</taxon>
        <taxon>Saccharomycotina</taxon>
        <taxon>Pichiomycetes</taxon>
        <taxon>Debaryomycetaceae</taxon>
        <taxon>Candida/Lodderomyces clade</taxon>
        <taxon>Candida</taxon>
    </lineage>
</organism>
<proteinExistence type="predicted"/>
<dbReference type="EMBL" id="JABWAD010000052">
    <property type="protein sequence ID" value="KAF6068666.1"/>
    <property type="molecule type" value="Genomic_DNA"/>
</dbReference>
<feature type="signal peptide" evidence="1">
    <location>
        <begin position="1"/>
        <end position="19"/>
    </location>
</feature>
<keyword evidence="1" id="KW-0732">Signal</keyword>
<evidence type="ECO:0000313" key="2">
    <source>
        <dbReference type="EMBL" id="KAF6068666.1"/>
    </source>
</evidence>
<name>A0A8H6F3I2_CANAX</name>
<dbReference type="SMR" id="A0A8H6F3I2"/>
<dbReference type="OMA" id="HGLGVHN"/>
<dbReference type="Gene3D" id="3.40.50.1240">
    <property type="entry name" value="Phosphoglycerate mutase-like"/>
    <property type="match status" value="1"/>
</dbReference>
<dbReference type="GO" id="GO:0005737">
    <property type="term" value="C:cytoplasm"/>
    <property type="evidence" value="ECO:0007669"/>
    <property type="project" value="TreeGrafter"/>
</dbReference>
<reference evidence="2 3" key="1">
    <citation type="submission" date="2020-03" db="EMBL/GenBank/DDBJ databases">
        <title>FDA dAtabase for Regulatory Grade micrObial Sequences (FDA-ARGOS): Supporting development and validation of Infectious Disease Dx tests.</title>
        <authorList>
            <person name="Campos J."/>
            <person name="Goldberg B."/>
            <person name="Tallon L."/>
            <person name="Sadzewicz L."/>
            <person name="Vavikolanu K."/>
            <person name="Mehta A."/>
            <person name="Aluvathingal J."/>
            <person name="Nadendla S."/>
            <person name="Nandy P."/>
            <person name="Geyer C."/>
            <person name="Yan Y."/>
            <person name="Sichtig H."/>
        </authorList>
    </citation>
    <scope>NUCLEOTIDE SEQUENCE [LARGE SCALE GENOMIC DNA]</scope>
    <source>
        <strain evidence="2 3">FDAARGOS_656</strain>
    </source>
</reference>
<dbReference type="Proteomes" id="UP000536275">
    <property type="component" value="Unassembled WGS sequence"/>
</dbReference>
<dbReference type="PANTHER" id="PTHR48100:SF1">
    <property type="entry name" value="HISTIDINE PHOSPHATASE FAMILY PROTEIN-RELATED"/>
    <property type="match status" value="1"/>
</dbReference>
<dbReference type="Pfam" id="PF00300">
    <property type="entry name" value="His_Phos_1"/>
    <property type="match status" value="1"/>
</dbReference>
<evidence type="ECO:0000256" key="1">
    <source>
        <dbReference type="SAM" id="SignalP"/>
    </source>
</evidence>
<comment type="caution">
    <text evidence="2">The sequence shown here is derived from an EMBL/GenBank/DDBJ whole genome shotgun (WGS) entry which is preliminary data.</text>
</comment>
<dbReference type="SUPFAM" id="SSF53254">
    <property type="entry name" value="Phosphoglycerate mutase-like"/>
    <property type="match status" value="1"/>
</dbReference>
<feature type="chain" id="PRO_5034432247" evidence="1">
    <location>
        <begin position="20"/>
        <end position="315"/>
    </location>
</feature>
<dbReference type="GO" id="GO:0016791">
    <property type="term" value="F:phosphatase activity"/>
    <property type="evidence" value="ECO:0007669"/>
    <property type="project" value="TreeGrafter"/>
</dbReference>
<dbReference type="InterPro" id="IPR050275">
    <property type="entry name" value="PGM_Phosphatase"/>
</dbReference>